<feature type="compositionally biased region" description="Basic residues" evidence="1">
    <location>
        <begin position="127"/>
        <end position="138"/>
    </location>
</feature>
<evidence type="ECO:0000256" key="1">
    <source>
        <dbReference type="SAM" id="MobiDB-lite"/>
    </source>
</evidence>
<name>A0ABR0KU26_9PEZI</name>
<feature type="region of interest" description="Disordered" evidence="1">
    <location>
        <begin position="838"/>
        <end position="911"/>
    </location>
</feature>
<feature type="compositionally biased region" description="Basic and acidic residues" evidence="1">
    <location>
        <begin position="974"/>
        <end position="986"/>
    </location>
</feature>
<feature type="compositionally biased region" description="Basic residues" evidence="1">
    <location>
        <begin position="897"/>
        <end position="909"/>
    </location>
</feature>
<evidence type="ECO:0008006" key="4">
    <source>
        <dbReference type="Google" id="ProtNLM"/>
    </source>
</evidence>
<reference evidence="2 3" key="1">
    <citation type="submission" date="2023-08" db="EMBL/GenBank/DDBJ databases">
        <title>Black Yeasts Isolated from many extreme environments.</title>
        <authorList>
            <person name="Coleine C."/>
            <person name="Stajich J.E."/>
            <person name="Selbmann L."/>
        </authorList>
    </citation>
    <scope>NUCLEOTIDE SEQUENCE [LARGE SCALE GENOMIC DNA]</scope>
    <source>
        <strain evidence="2 3">CCFEE 536</strain>
    </source>
</reference>
<feature type="compositionally biased region" description="Basic residues" evidence="1">
    <location>
        <begin position="847"/>
        <end position="858"/>
    </location>
</feature>
<proteinExistence type="predicted"/>
<dbReference type="Proteomes" id="UP001357485">
    <property type="component" value="Unassembled WGS sequence"/>
</dbReference>
<feature type="compositionally biased region" description="Low complexity" evidence="1">
    <location>
        <begin position="79"/>
        <end position="89"/>
    </location>
</feature>
<keyword evidence="3" id="KW-1185">Reference proteome</keyword>
<feature type="region of interest" description="Disordered" evidence="1">
    <location>
        <begin position="756"/>
        <end position="779"/>
    </location>
</feature>
<evidence type="ECO:0000313" key="3">
    <source>
        <dbReference type="Proteomes" id="UP001357485"/>
    </source>
</evidence>
<evidence type="ECO:0000313" key="2">
    <source>
        <dbReference type="EMBL" id="KAK5130797.1"/>
    </source>
</evidence>
<gene>
    <name evidence="2" type="ORF">LTR16_001279</name>
</gene>
<accession>A0ABR0KU26</accession>
<dbReference type="EMBL" id="JAVRRA010024680">
    <property type="protein sequence ID" value="KAK5130797.1"/>
    <property type="molecule type" value="Genomic_DNA"/>
</dbReference>
<feature type="region of interest" description="Disordered" evidence="1">
    <location>
        <begin position="53"/>
        <end position="138"/>
    </location>
</feature>
<organism evidence="2 3">
    <name type="scientific">Cryomyces antarcticus</name>
    <dbReference type="NCBI Taxonomy" id="329879"/>
    <lineage>
        <taxon>Eukaryota</taxon>
        <taxon>Fungi</taxon>
        <taxon>Dikarya</taxon>
        <taxon>Ascomycota</taxon>
        <taxon>Pezizomycotina</taxon>
        <taxon>Dothideomycetes</taxon>
        <taxon>Dothideomycetes incertae sedis</taxon>
        <taxon>Cryomyces</taxon>
    </lineage>
</organism>
<feature type="region of interest" description="Disordered" evidence="1">
    <location>
        <begin position="926"/>
        <end position="1013"/>
    </location>
</feature>
<feature type="compositionally biased region" description="Basic and acidic residues" evidence="1">
    <location>
        <begin position="994"/>
        <end position="1004"/>
    </location>
</feature>
<feature type="compositionally biased region" description="Basic and acidic residues" evidence="1">
    <location>
        <begin position="935"/>
        <end position="945"/>
    </location>
</feature>
<sequence length="1013" mass="111154">MITPAKTPGRSNDESVGGDLDRPASKIGAAWTTGRCNRLLRPIASRLLLLRKEQSHSSVQQETRPPPPISPEKPPHDLASSYGFSGSASKKSKSPYNDPDWVPFAARRRLKRKYGAGGYQNNQQAGRRQKTTKLNHQRRSLPGEISISTPLISRRADRFQQVDDGSQHARTQLMYEETDGHVERAELPRKPSNSKQAAENYLGLTPHVAQLQRLKKDADSSHANLIGGLCTSFETLIKATAPSIPQVGKGTRSLFATCLKKVPARILIEEEWREETDDYENADVSAMIYTELEDFGSAAGQGWRPLREVVRAHGVHLLQTAIADGTVSQDVIHVCVTTCVRHKAFDEAEELLASFVAIGQCAPPPASFEAFRSSKRPSPCLGMVKSYADQSGRKGFEYRQLTFMIESGRLPVEWLATAAFRSIWNHLVRSVSDQDQHHQDAVRFMRATVDIACGLHGFNSSLESLRVTSREETTSQELSEADSTDIDPEISTALTNTFSSLATILTTIALVSQSEIAGAGNDAETSLITYSVSSLAVDVLRGNDLSDDVSAEGDNATIHDTVSDRAYVQRKFPLLISALLLRFNKCRLGKYLVDIDVEACLRYFTDLRTCAPNGYELFASAAGGLPSFICSIACCCGRAFRDDGFSTLQKLVQALVSCPTTVPGGALFLHDVATNSAMEFAQLTKSAEHLTFARTFQQSVRDSGVLELSTNVAFKSNVVYGTPAKANGFRWEEGICEWIAITPVVAPQFLRHLRRKQQSPLAHPPPQPEDQCSSPTSIDDVLRLGLGGTHDFTPSRSSLSSTMLSIDLDEDGDDDDDDDGASHSTLLHLTMAMRTILARPPGFSSPPKRRQSRPRRPALRSIPIRSTSTTSKIEDSPDTSFPSPTSQTHRAPDLALRSRRTSASLKRHPSSTSLLGSIKLLDSDDEDELSTSEFLSRKEAPEGRSRSRASIQPRGYATLHRSARSSSGSAGENNNKEVSDGKDRAKCTARPRLQRTESRLRDFVDSDDELSLL</sequence>
<feature type="region of interest" description="Disordered" evidence="1">
    <location>
        <begin position="1"/>
        <end position="32"/>
    </location>
</feature>
<comment type="caution">
    <text evidence="2">The sequence shown here is derived from an EMBL/GenBank/DDBJ whole genome shotgun (WGS) entry which is preliminary data.</text>
</comment>
<protein>
    <recommendedName>
        <fullName evidence="4">Wings apart-like protein C-terminal domain-containing protein</fullName>
    </recommendedName>
</protein>